<dbReference type="SMART" id="SM00448">
    <property type="entry name" value="REC"/>
    <property type="match status" value="1"/>
</dbReference>
<name>A0A563VW37_9CYAN</name>
<dbReference type="InterPro" id="IPR011006">
    <property type="entry name" value="CheY-like_superfamily"/>
</dbReference>
<dbReference type="EMBL" id="CAACVJ010000290">
    <property type="protein sequence ID" value="VEP15678.1"/>
    <property type="molecule type" value="Genomic_DNA"/>
</dbReference>
<sequence length="210" mass="23489">MNQSNSINVLVAEDHEIVRDGICSIVNYQPDISVIAEAENGEQAVKLYREQQPDVVLMDLRMPIMEGVEAISKIKAEFSEAKIIILTTYDTDEDIYRGLQAGARGYLLKDTTSKELTTAIRAVYQGKKYVPQEVAMKLAERITNSELTSREMEVLKLLTKGRSNQEIGSILKITEGTVKFHVNNILSKLDVGDRTQAVITAFKRGLARLE</sequence>
<dbReference type="PANTHER" id="PTHR43214">
    <property type="entry name" value="TWO-COMPONENT RESPONSE REGULATOR"/>
    <property type="match status" value="1"/>
</dbReference>
<dbReference type="Gene3D" id="3.40.50.2300">
    <property type="match status" value="1"/>
</dbReference>
<dbReference type="PROSITE" id="PS50110">
    <property type="entry name" value="RESPONSE_REGULATORY"/>
    <property type="match status" value="1"/>
</dbReference>
<dbReference type="GO" id="GO:0003677">
    <property type="term" value="F:DNA binding"/>
    <property type="evidence" value="ECO:0007669"/>
    <property type="project" value="UniProtKB-KW"/>
</dbReference>
<evidence type="ECO:0000313" key="7">
    <source>
        <dbReference type="Proteomes" id="UP000320055"/>
    </source>
</evidence>
<dbReference type="Proteomes" id="UP000320055">
    <property type="component" value="Unassembled WGS sequence"/>
</dbReference>
<organism evidence="6 7">
    <name type="scientific">Hyella patelloides LEGE 07179</name>
    <dbReference type="NCBI Taxonomy" id="945734"/>
    <lineage>
        <taxon>Bacteria</taxon>
        <taxon>Bacillati</taxon>
        <taxon>Cyanobacteriota</taxon>
        <taxon>Cyanophyceae</taxon>
        <taxon>Pleurocapsales</taxon>
        <taxon>Hyellaceae</taxon>
        <taxon>Hyella</taxon>
    </lineage>
</organism>
<dbReference type="Pfam" id="PF00072">
    <property type="entry name" value="Response_reg"/>
    <property type="match status" value="1"/>
</dbReference>
<protein>
    <submittedName>
        <fullName evidence="6">Response regulator protein VraR</fullName>
    </submittedName>
</protein>
<dbReference type="SMART" id="SM00421">
    <property type="entry name" value="HTH_LUXR"/>
    <property type="match status" value="1"/>
</dbReference>
<dbReference type="OrthoDB" id="510967at2"/>
<dbReference type="PRINTS" id="PR00038">
    <property type="entry name" value="HTHLUXR"/>
</dbReference>
<feature type="domain" description="Response regulatory" evidence="5">
    <location>
        <begin position="8"/>
        <end position="124"/>
    </location>
</feature>
<accession>A0A563VW37</accession>
<dbReference type="PROSITE" id="PS00622">
    <property type="entry name" value="HTH_LUXR_1"/>
    <property type="match status" value="1"/>
</dbReference>
<dbReference type="Pfam" id="PF00196">
    <property type="entry name" value="GerE"/>
    <property type="match status" value="1"/>
</dbReference>
<dbReference type="InterPro" id="IPR039420">
    <property type="entry name" value="WalR-like"/>
</dbReference>
<evidence type="ECO:0000256" key="1">
    <source>
        <dbReference type="ARBA" id="ARBA00022553"/>
    </source>
</evidence>
<dbReference type="GO" id="GO:0000160">
    <property type="term" value="P:phosphorelay signal transduction system"/>
    <property type="evidence" value="ECO:0007669"/>
    <property type="project" value="InterPro"/>
</dbReference>
<reference evidence="6 7" key="1">
    <citation type="submission" date="2019-01" db="EMBL/GenBank/DDBJ databases">
        <authorList>
            <person name="Brito A."/>
        </authorList>
    </citation>
    <scope>NUCLEOTIDE SEQUENCE [LARGE SCALE GENOMIC DNA]</scope>
    <source>
        <strain evidence="6">1</strain>
    </source>
</reference>
<dbReference type="InterPro" id="IPR016032">
    <property type="entry name" value="Sig_transdc_resp-reg_C-effctor"/>
</dbReference>
<evidence type="ECO:0000313" key="6">
    <source>
        <dbReference type="EMBL" id="VEP15678.1"/>
    </source>
</evidence>
<gene>
    <name evidence="6" type="primary">vraR</name>
    <name evidence="6" type="ORF">H1P_360013</name>
</gene>
<dbReference type="PANTHER" id="PTHR43214:SF43">
    <property type="entry name" value="TWO-COMPONENT RESPONSE REGULATOR"/>
    <property type="match status" value="1"/>
</dbReference>
<evidence type="ECO:0000256" key="2">
    <source>
        <dbReference type="ARBA" id="ARBA00023125"/>
    </source>
</evidence>
<dbReference type="CDD" id="cd17535">
    <property type="entry name" value="REC_NarL-like"/>
    <property type="match status" value="1"/>
</dbReference>
<evidence type="ECO:0000259" key="4">
    <source>
        <dbReference type="PROSITE" id="PS50043"/>
    </source>
</evidence>
<dbReference type="SUPFAM" id="SSF46894">
    <property type="entry name" value="C-terminal effector domain of the bipartite response regulators"/>
    <property type="match status" value="1"/>
</dbReference>
<proteinExistence type="predicted"/>
<dbReference type="PROSITE" id="PS50043">
    <property type="entry name" value="HTH_LUXR_2"/>
    <property type="match status" value="1"/>
</dbReference>
<dbReference type="GO" id="GO:0006355">
    <property type="term" value="P:regulation of DNA-templated transcription"/>
    <property type="evidence" value="ECO:0007669"/>
    <property type="project" value="InterPro"/>
</dbReference>
<dbReference type="SUPFAM" id="SSF52172">
    <property type="entry name" value="CheY-like"/>
    <property type="match status" value="1"/>
</dbReference>
<keyword evidence="2" id="KW-0238">DNA-binding</keyword>
<feature type="domain" description="HTH luxR-type" evidence="4">
    <location>
        <begin position="140"/>
        <end position="205"/>
    </location>
</feature>
<dbReference type="InterPro" id="IPR058245">
    <property type="entry name" value="NreC/VraR/RcsB-like_REC"/>
</dbReference>
<evidence type="ECO:0000259" key="5">
    <source>
        <dbReference type="PROSITE" id="PS50110"/>
    </source>
</evidence>
<keyword evidence="7" id="KW-1185">Reference proteome</keyword>
<dbReference type="InterPro" id="IPR000792">
    <property type="entry name" value="Tscrpt_reg_LuxR_C"/>
</dbReference>
<evidence type="ECO:0000256" key="3">
    <source>
        <dbReference type="PROSITE-ProRule" id="PRU00169"/>
    </source>
</evidence>
<dbReference type="InterPro" id="IPR001789">
    <property type="entry name" value="Sig_transdc_resp-reg_receiver"/>
</dbReference>
<feature type="modified residue" description="4-aspartylphosphate" evidence="3">
    <location>
        <position position="59"/>
    </location>
</feature>
<dbReference type="RefSeq" id="WP_144865627.1">
    <property type="nucleotide sequence ID" value="NZ_LR213796.1"/>
</dbReference>
<dbReference type="CDD" id="cd06170">
    <property type="entry name" value="LuxR_C_like"/>
    <property type="match status" value="1"/>
</dbReference>
<dbReference type="AlphaFoldDB" id="A0A563VW37"/>
<keyword evidence="1 3" id="KW-0597">Phosphoprotein</keyword>